<keyword evidence="4" id="KW-1015">Disulfide bond</keyword>
<keyword evidence="2" id="KW-0325">Glycoprotein</keyword>
<dbReference type="PANTHER" id="PTHR31044">
    <property type="entry name" value="BETA-1,3 GLUCANASE"/>
    <property type="match status" value="1"/>
</dbReference>
<keyword evidence="9" id="KW-1185">Reference proteome</keyword>
<dbReference type="OMA" id="NACHFNG"/>
<keyword evidence="3 6" id="KW-0732">Signal</keyword>
<reference evidence="8 9" key="1">
    <citation type="journal article" date="2013" name="Front. Plant Sci.">
        <title>The Reference Genome of the Halophytic Plant Eutrema salsugineum.</title>
        <authorList>
            <person name="Yang R."/>
            <person name="Jarvis D.E."/>
            <person name="Chen H."/>
            <person name="Beilstein M.A."/>
            <person name="Grimwood J."/>
            <person name="Jenkins J."/>
            <person name="Shu S."/>
            <person name="Prochnik S."/>
            <person name="Xin M."/>
            <person name="Ma C."/>
            <person name="Schmutz J."/>
            <person name="Wing R.A."/>
            <person name="Mitchell-Olds T."/>
            <person name="Schumaker K.S."/>
            <person name="Wang X."/>
        </authorList>
    </citation>
    <scope>NUCLEOTIDE SEQUENCE [LARGE SCALE GENOMIC DNA]</scope>
</reference>
<evidence type="ECO:0000256" key="6">
    <source>
        <dbReference type="SAM" id="SignalP"/>
    </source>
</evidence>
<evidence type="ECO:0000256" key="4">
    <source>
        <dbReference type="ARBA" id="ARBA00023157"/>
    </source>
</evidence>
<dbReference type="STRING" id="72664.V4JTS5"/>
<dbReference type="KEGG" id="eus:EUTSA_v10019456mg"/>
<feature type="chain" id="PRO_5004719369" description="X8 domain-containing protein" evidence="6">
    <location>
        <begin position="25"/>
        <end position="121"/>
    </location>
</feature>
<protein>
    <recommendedName>
        <fullName evidence="7">X8 domain-containing protein</fullName>
    </recommendedName>
</protein>
<dbReference type="EMBL" id="KI517953">
    <property type="protein sequence ID" value="ESQ28730.1"/>
    <property type="molecule type" value="Genomic_DNA"/>
</dbReference>
<keyword evidence="5" id="KW-0449">Lipoprotein</keyword>
<evidence type="ECO:0000259" key="7">
    <source>
        <dbReference type="SMART" id="SM00768"/>
    </source>
</evidence>
<dbReference type="OrthoDB" id="1928574at2759"/>
<evidence type="ECO:0000256" key="5">
    <source>
        <dbReference type="ARBA" id="ARBA00023288"/>
    </source>
</evidence>
<dbReference type="Gene3D" id="1.20.58.1040">
    <property type="match status" value="1"/>
</dbReference>
<evidence type="ECO:0000256" key="1">
    <source>
        <dbReference type="ARBA" id="ARBA00004609"/>
    </source>
</evidence>
<organism evidence="8 9">
    <name type="scientific">Eutrema salsugineum</name>
    <name type="common">Saltwater cress</name>
    <name type="synonym">Sisymbrium salsugineum</name>
    <dbReference type="NCBI Taxonomy" id="72664"/>
    <lineage>
        <taxon>Eukaryota</taxon>
        <taxon>Viridiplantae</taxon>
        <taxon>Streptophyta</taxon>
        <taxon>Embryophyta</taxon>
        <taxon>Tracheophyta</taxon>
        <taxon>Spermatophyta</taxon>
        <taxon>Magnoliopsida</taxon>
        <taxon>eudicotyledons</taxon>
        <taxon>Gunneridae</taxon>
        <taxon>Pentapetalae</taxon>
        <taxon>rosids</taxon>
        <taxon>malvids</taxon>
        <taxon>Brassicales</taxon>
        <taxon>Brassicaceae</taxon>
        <taxon>Eutremeae</taxon>
        <taxon>Eutrema</taxon>
    </lineage>
</organism>
<evidence type="ECO:0000256" key="2">
    <source>
        <dbReference type="ARBA" id="ARBA00022622"/>
    </source>
</evidence>
<sequence>MCPSKTLVFLILSIVVIDHLPVSSSTIRNLKETQWCVISLSATDEQMQANIDWGCSQGKVDCRPIRPGGACFEPNNLRNHASFVMNEYYQSHHRTEEACDFNGTGIYIITDPSYGDCVYVS</sequence>
<dbReference type="SMART" id="SM00768">
    <property type="entry name" value="X8"/>
    <property type="match status" value="1"/>
</dbReference>
<dbReference type="FunFam" id="1.20.58.1040:FF:000003">
    <property type="entry name" value="glucan endo-1,3-beta-glucosidase 7"/>
    <property type="match status" value="1"/>
</dbReference>
<comment type="subcellular location">
    <subcellularLocation>
        <location evidence="1">Cell membrane</location>
        <topology evidence="1">Lipid-anchor</topology>
        <topology evidence="1">GPI-anchor</topology>
    </subcellularLocation>
</comment>
<accession>V4JTS5</accession>
<dbReference type="Pfam" id="PF07983">
    <property type="entry name" value="X8"/>
    <property type="match status" value="1"/>
</dbReference>
<gene>
    <name evidence="8" type="ORF">EUTSA_v10019456mg</name>
</gene>
<proteinExistence type="predicted"/>
<dbReference type="Gramene" id="ESQ28730">
    <property type="protein sequence ID" value="ESQ28730"/>
    <property type="gene ID" value="EUTSA_v10019456mg"/>
</dbReference>
<dbReference type="GO" id="GO:0005886">
    <property type="term" value="C:plasma membrane"/>
    <property type="evidence" value="ECO:0007669"/>
    <property type="project" value="UniProtKB-SubCell"/>
</dbReference>
<name>V4JTS5_EUTSA</name>
<dbReference type="GO" id="GO:0098552">
    <property type="term" value="C:side of membrane"/>
    <property type="evidence" value="ECO:0007669"/>
    <property type="project" value="UniProtKB-KW"/>
</dbReference>
<keyword evidence="2" id="KW-0336">GPI-anchor</keyword>
<keyword evidence="2" id="KW-0472">Membrane</keyword>
<evidence type="ECO:0000256" key="3">
    <source>
        <dbReference type="ARBA" id="ARBA00022729"/>
    </source>
</evidence>
<feature type="signal peptide" evidence="6">
    <location>
        <begin position="1"/>
        <end position="24"/>
    </location>
</feature>
<evidence type="ECO:0000313" key="9">
    <source>
        <dbReference type="Proteomes" id="UP000030689"/>
    </source>
</evidence>
<dbReference type="InterPro" id="IPR044788">
    <property type="entry name" value="X8_dom_prot"/>
</dbReference>
<dbReference type="GO" id="GO:0009506">
    <property type="term" value="C:plasmodesma"/>
    <property type="evidence" value="ECO:0007669"/>
    <property type="project" value="UniProtKB-ARBA"/>
</dbReference>
<evidence type="ECO:0000313" key="8">
    <source>
        <dbReference type="EMBL" id="ESQ28730.1"/>
    </source>
</evidence>
<dbReference type="InterPro" id="IPR012946">
    <property type="entry name" value="X8"/>
</dbReference>
<feature type="domain" description="X8" evidence="7">
    <location>
        <begin position="34"/>
        <end position="119"/>
    </location>
</feature>
<dbReference type="AlphaFoldDB" id="V4JTS5"/>
<dbReference type="PANTHER" id="PTHR31044:SF130">
    <property type="entry name" value="CARBOHYDRATE-BINDING X8 DOMAIN SUPERFAMILY PROTEIN"/>
    <property type="match status" value="1"/>
</dbReference>
<dbReference type="Proteomes" id="UP000030689">
    <property type="component" value="Unassembled WGS sequence"/>
</dbReference>